<protein>
    <submittedName>
        <fullName evidence="1">HDC02528</fullName>
    </submittedName>
</protein>
<accession>Q6IHI6</accession>
<evidence type="ECO:0000313" key="1">
    <source>
        <dbReference type="EMBL" id="DAA03629.1"/>
    </source>
</evidence>
<dbReference type="EMBL" id="BK003430">
    <property type="protein sequence ID" value="DAA03629.1"/>
    <property type="molecule type" value="Genomic_DNA"/>
</dbReference>
<organism evidence="1">
    <name type="scientific">Drosophila melanogaster</name>
    <name type="common">Fruit fly</name>
    <dbReference type="NCBI Taxonomy" id="7227"/>
    <lineage>
        <taxon>Eukaryota</taxon>
        <taxon>Metazoa</taxon>
        <taxon>Ecdysozoa</taxon>
        <taxon>Arthropoda</taxon>
        <taxon>Hexapoda</taxon>
        <taxon>Insecta</taxon>
        <taxon>Pterygota</taxon>
        <taxon>Neoptera</taxon>
        <taxon>Endopterygota</taxon>
        <taxon>Diptera</taxon>
        <taxon>Brachycera</taxon>
        <taxon>Muscomorpha</taxon>
        <taxon>Ephydroidea</taxon>
        <taxon>Drosophilidae</taxon>
        <taxon>Drosophila</taxon>
        <taxon>Sophophora</taxon>
    </lineage>
</organism>
<sequence length="118" mass="13004">MALKMQTTSNPVSAINIRGINYNFHSIRLWQSRPLNWKLLNSLTTTDPQRDAVLTPETQRSGASFGIRVRKPESGVGSPESAGTNCNRKTFVHLPLRLLGCPSLPAGAQPHKRQSTLL</sequence>
<proteinExistence type="predicted"/>
<reference evidence="1" key="1">
    <citation type="journal article" date="2003" name="Genome Biol.">
        <title>An integrated gene annotation and transcriptional profiling approach towards the full gene content of the Drosophila genome.</title>
        <authorList>
            <person name="Hild M."/>
            <person name="Beckmann B."/>
            <person name="Haas S.A."/>
            <person name="Koch B."/>
            <person name="Solovyev V."/>
            <person name="Busold C."/>
            <person name="Fellenberg K."/>
            <person name="Boutros M."/>
            <person name="Vingron M."/>
            <person name="Sauer F."/>
            <person name="Hoheisel J.D."/>
            <person name="Paro R."/>
        </authorList>
    </citation>
    <scope>NUCLEOTIDE SEQUENCE</scope>
</reference>
<name>Q6IHI6_DROME</name>
<gene>
    <name evidence="1" type="ORF">HDC02528</name>
</gene>
<dbReference type="AlphaFoldDB" id="Q6IHI6"/>